<dbReference type="NCBIfam" id="TIGR02574">
    <property type="entry name" value="stabl_TIGR02574"/>
    <property type="match status" value="1"/>
</dbReference>
<reference evidence="1 2" key="1">
    <citation type="submission" date="2018-08" db="EMBL/GenBank/DDBJ databases">
        <title>Acidipila sp. 4G-K13, an acidobacterium isolated from forest soil.</title>
        <authorList>
            <person name="Gao Z.-H."/>
            <person name="Qiu L.-H."/>
        </authorList>
    </citation>
    <scope>NUCLEOTIDE SEQUENCE [LARGE SCALE GENOMIC DNA]</scope>
    <source>
        <strain evidence="1 2">4G-K13</strain>
    </source>
</reference>
<keyword evidence="2" id="KW-1185">Reference proteome</keyword>
<dbReference type="OrthoDB" id="283972at2"/>
<evidence type="ECO:0000313" key="2">
    <source>
        <dbReference type="Proteomes" id="UP000264702"/>
    </source>
</evidence>
<proteinExistence type="predicted"/>
<accession>A0A372IJT0</accession>
<gene>
    <name evidence="1" type="ORF">D0Y96_18540</name>
</gene>
<organism evidence="1 2">
    <name type="scientific">Paracidobacterium acidisoli</name>
    <dbReference type="NCBI Taxonomy" id="2303751"/>
    <lineage>
        <taxon>Bacteria</taxon>
        <taxon>Pseudomonadati</taxon>
        <taxon>Acidobacteriota</taxon>
        <taxon>Terriglobia</taxon>
        <taxon>Terriglobales</taxon>
        <taxon>Acidobacteriaceae</taxon>
        <taxon>Paracidobacterium</taxon>
    </lineage>
</organism>
<dbReference type="Pfam" id="PF09720">
    <property type="entry name" value="Unstab_antitox"/>
    <property type="match status" value="1"/>
</dbReference>
<dbReference type="EMBL" id="QVQT01000007">
    <property type="protein sequence ID" value="RFU15138.1"/>
    <property type="molecule type" value="Genomic_DNA"/>
</dbReference>
<dbReference type="InterPro" id="IPR013406">
    <property type="entry name" value="CHP02574_addiction_mod"/>
</dbReference>
<sequence>MAHEVSELLKKALELPSEARAALADSLLDSLDDTVDESAEEAWEKEIASRRAELDSGRVKPVAWAEARRQMSAILHAR</sequence>
<name>A0A372IJT0_9BACT</name>
<dbReference type="AlphaFoldDB" id="A0A372IJT0"/>
<dbReference type="Proteomes" id="UP000264702">
    <property type="component" value="Unassembled WGS sequence"/>
</dbReference>
<evidence type="ECO:0000313" key="1">
    <source>
        <dbReference type="EMBL" id="RFU15138.1"/>
    </source>
</evidence>
<dbReference type="RefSeq" id="WP_117302986.1">
    <property type="nucleotide sequence ID" value="NZ_QVQT02000007.1"/>
</dbReference>
<comment type="caution">
    <text evidence="1">The sequence shown here is derived from an EMBL/GenBank/DDBJ whole genome shotgun (WGS) entry which is preliminary data.</text>
</comment>
<protein>
    <submittedName>
        <fullName evidence="1">Addiction module antitoxin RelB</fullName>
    </submittedName>
</protein>